<dbReference type="OrthoDB" id="10013825at2759"/>
<protein>
    <submittedName>
        <fullName evidence="1">Uncharacterized protein</fullName>
    </submittedName>
</protein>
<name>A0A0D2CRV6_9EURO</name>
<dbReference type="GeneID" id="25330268"/>
<evidence type="ECO:0000313" key="1">
    <source>
        <dbReference type="EMBL" id="KIW52737.1"/>
    </source>
</evidence>
<dbReference type="HOGENOM" id="CLU_162852_1_0_1"/>
<proteinExistence type="predicted"/>
<gene>
    <name evidence="1" type="ORF">PV05_08360</name>
</gene>
<dbReference type="Pfam" id="PF11720">
    <property type="entry name" value="Inhibitor_I78"/>
    <property type="match status" value="1"/>
</dbReference>
<dbReference type="EMBL" id="KN847321">
    <property type="protein sequence ID" value="KIW52737.1"/>
    <property type="molecule type" value="Genomic_DNA"/>
</dbReference>
<dbReference type="Proteomes" id="UP000054342">
    <property type="component" value="Unassembled WGS sequence"/>
</dbReference>
<dbReference type="STRING" id="348802.A0A0D2CRV6"/>
<dbReference type="AlphaFoldDB" id="A0A0D2CRV6"/>
<sequence length="82" mass="8983">MPLVVPGINSNDSSSTDSWMTKLMGKKLSDSTSDETSFAKKDLPQNHRVVDADGGMMTMDHNPDRLNVHVDKDGTVRKVTHG</sequence>
<reference evidence="1 2" key="1">
    <citation type="submission" date="2015-01" db="EMBL/GenBank/DDBJ databases">
        <title>The Genome Sequence of Exophiala xenobiotica CBS118157.</title>
        <authorList>
            <consortium name="The Broad Institute Genomics Platform"/>
            <person name="Cuomo C."/>
            <person name="de Hoog S."/>
            <person name="Gorbushina A."/>
            <person name="Stielow B."/>
            <person name="Teixiera M."/>
            <person name="Abouelleil A."/>
            <person name="Chapman S.B."/>
            <person name="Priest M."/>
            <person name="Young S.K."/>
            <person name="Wortman J."/>
            <person name="Nusbaum C."/>
            <person name="Birren B."/>
        </authorList>
    </citation>
    <scope>NUCLEOTIDE SEQUENCE [LARGE SCALE GENOMIC DNA]</scope>
    <source>
        <strain evidence="1 2">CBS 118157</strain>
    </source>
</reference>
<evidence type="ECO:0000313" key="2">
    <source>
        <dbReference type="Proteomes" id="UP000054342"/>
    </source>
</evidence>
<dbReference type="RefSeq" id="XP_013313321.1">
    <property type="nucleotide sequence ID" value="XM_013457867.1"/>
</dbReference>
<keyword evidence="2" id="KW-1185">Reference proteome</keyword>
<dbReference type="Gene3D" id="3.30.10.10">
    <property type="entry name" value="Trypsin Inhibitor V, subunit A"/>
    <property type="match status" value="1"/>
</dbReference>
<organism evidence="1 2">
    <name type="scientific">Exophiala xenobiotica</name>
    <dbReference type="NCBI Taxonomy" id="348802"/>
    <lineage>
        <taxon>Eukaryota</taxon>
        <taxon>Fungi</taxon>
        <taxon>Dikarya</taxon>
        <taxon>Ascomycota</taxon>
        <taxon>Pezizomycotina</taxon>
        <taxon>Eurotiomycetes</taxon>
        <taxon>Chaetothyriomycetidae</taxon>
        <taxon>Chaetothyriales</taxon>
        <taxon>Herpotrichiellaceae</taxon>
        <taxon>Exophiala</taxon>
    </lineage>
</organism>
<dbReference type="PANTHER" id="PTHR39600">
    <property type="entry name" value="PEPTIDASE INHIBITOR I78 FAMILY PROTEIN"/>
    <property type="match status" value="1"/>
</dbReference>
<dbReference type="InterPro" id="IPR021719">
    <property type="entry name" value="Prot_inh_I78"/>
</dbReference>
<accession>A0A0D2CRV6</accession>
<dbReference type="PANTHER" id="PTHR39600:SF1">
    <property type="entry name" value="PEPTIDASE INHIBITOR I78 FAMILY PROTEIN"/>
    <property type="match status" value="1"/>
</dbReference>